<sequence length="297" mass="34042">MDSIRWLDSYFDDGERIVLTQNELKVPGLRTMGKNTSIKATSGLSLHYHENSFEFALVTKGNVTFSVDGKNYKLSGGDVFMCYPDEPHDTASAPMTIHEMIWFQLDVSQLKDFLFLNKQCTKGIMSGISNIKSRVIKTEQRDINLLRSSFSLFYKFQKSQNTVYLYEATSSLVVFIFRLIERSCLIQFKLTPDIGRTVEYILNNIYEVLDLDDLAAIAGLSLSHFKQKFKYQMGDTPREFVNRKKIDEAKELLLHGKSVTEAAMSLNFSSSNYFSAVFKRFTSYTPTEFVKISAEVR</sequence>
<dbReference type="Gene3D" id="1.10.10.60">
    <property type="entry name" value="Homeodomain-like"/>
    <property type="match status" value="2"/>
</dbReference>
<evidence type="ECO:0000313" key="6">
    <source>
        <dbReference type="Proteomes" id="UP000606889"/>
    </source>
</evidence>
<protein>
    <submittedName>
        <fullName evidence="5">Helix-turn-helix transcriptional regulator</fullName>
    </submittedName>
</protein>
<name>A0ABR7EGL6_9FIRM</name>
<accession>A0ABR7EGL6</accession>
<dbReference type="Gene3D" id="2.60.120.10">
    <property type="entry name" value="Jelly Rolls"/>
    <property type="match status" value="1"/>
</dbReference>
<evidence type="ECO:0000259" key="4">
    <source>
        <dbReference type="PROSITE" id="PS01124"/>
    </source>
</evidence>
<dbReference type="RefSeq" id="WP_186858356.1">
    <property type="nucleotide sequence ID" value="NZ_JACOON010000006.1"/>
</dbReference>
<dbReference type="SUPFAM" id="SSF51215">
    <property type="entry name" value="Regulatory protein AraC"/>
    <property type="match status" value="1"/>
</dbReference>
<dbReference type="PANTHER" id="PTHR43280">
    <property type="entry name" value="ARAC-FAMILY TRANSCRIPTIONAL REGULATOR"/>
    <property type="match status" value="1"/>
</dbReference>
<dbReference type="SMART" id="SM00342">
    <property type="entry name" value="HTH_ARAC"/>
    <property type="match status" value="1"/>
</dbReference>
<keyword evidence="1" id="KW-0805">Transcription regulation</keyword>
<dbReference type="PROSITE" id="PS00041">
    <property type="entry name" value="HTH_ARAC_FAMILY_1"/>
    <property type="match status" value="1"/>
</dbReference>
<feature type="domain" description="HTH araC/xylS-type" evidence="4">
    <location>
        <begin position="195"/>
        <end position="292"/>
    </location>
</feature>
<dbReference type="InterPro" id="IPR014710">
    <property type="entry name" value="RmlC-like_jellyroll"/>
</dbReference>
<evidence type="ECO:0000313" key="5">
    <source>
        <dbReference type="EMBL" id="MBC5648897.1"/>
    </source>
</evidence>
<evidence type="ECO:0000256" key="2">
    <source>
        <dbReference type="ARBA" id="ARBA00023125"/>
    </source>
</evidence>
<reference evidence="5 6" key="1">
    <citation type="submission" date="2020-08" db="EMBL/GenBank/DDBJ databases">
        <title>Genome public.</title>
        <authorList>
            <person name="Liu C."/>
            <person name="Sun Q."/>
        </authorList>
    </citation>
    <scope>NUCLEOTIDE SEQUENCE [LARGE SCALE GENOMIC DNA]</scope>
    <source>
        <strain evidence="5 6">NSJ-35</strain>
    </source>
</reference>
<evidence type="ECO:0000256" key="1">
    <source>
        <dbReference type="ARBA" id="ARBA00023015"/>
    </source>
</evidence>
<proteinExistence type="predicted"/>
<comment type="caution">
    <text evidence="5">The sequence shown here is derived from an EMBL/GenBank/DDBJ whole genome shotgun (WGS) entry which is preliminary data.</text>
</comment>
<dbReference type="InterPro" id="IPR037923">
    <property type="entry name" value="HTH-like"/>
</dbReference>
<dbReference type="EMBL" id="JACOON010000006">
    <property type="protein sequence ID" value="MBC5648897.1"/>
    <property type="molecule type" value="Genomic_DNA"/>
</dbReference>
<dbReference type="Pfam" id="PF12833">
    <property type="entry name" value="HTH_18"/>
    <property type="match status" value="1"/>
</dbReference>
<dbReference type="InterPro" id="IPR009057">
    <property type="entry name" value="Homeodomain-like_sf"/>
</dbReference>
<dbReference type="PANTHER" id="PTHR43280:SF28">
    <property type="entry name" value="HTH-TYPE TRANSCRIPTIONAL ACTIVATOR RHAS"/>
    <property type="match status" value="1"/>
</dbReference>
<organism evidence="5 6">
    <name type="scientific">Christensenella tenuis</name>
    <dbReference type="NCBI Taxonomy" id="2763033"/>
    <lineage>
        <taxon>Bacteria</taxon>
        <taxon>Bacillati</taxon>
        <taxon>Bacillota</taxon>
        <taxon>Clostridia</taxon>
        <taxon>Christensenellales</taxon>
        <taxon>Christensenellaceae</taxon>
        <taxon>Christensenella</taxon>
    </lineage>
</organism>
<gene>
    <name evidence="5" type="ORF">H8S18_11160</name>
</gene>
<dbReference type="PROSITE" id="PS01124">
    <property type="entry name" value="HTH_ARAC_FAMILY_2"/>
    <property type="match status" value="1"/>
</dbReference>
<dbReference type="Proteomes" id="UP000606889">
    <property type="component" value="Unassembled WGS sequence"/>
</dbReference>
<dbReference type="SUPFAM" id="SSF46689">
    <property type="entry name" value="Homeodomain-like"/>
    <property type="match status" value="2"/>
</dbReference>
<evidence type="ECO:0000256" key="3">
    <source>
        <dbReference type="ARBA" id="ARBA00023163"/>
    </source>
</evidence>
<dbReference type="Pfam" id="PF02311">
    <property type="entry name" value="AraC_binding"/>
    <property type="match status" value="1"/>
</dbReference>
<keyword evidence="6" id="KW-1185">Reference proteome</keyword>
<dbReference type="InterPro" id="IPR018060">
    <property type="entry name" value="HTH_AraC"/>
</dbReference>
<dbReference type="InterPro" id="IPR018062">
    <property type="entry name" value="HTH_AraC-typ_CS"/>
</dbReference>
<keyword evidence="3" id="KW-0804">Transcription</keyword>
<keyword evidence="2" id="KW-0238">DNA-binding</keyword>
<dbReference type="InterPro" id="IPR003313">
    <property type="entry name" value="AraC-bd"/>
</dbReference>